<reference evidence="3" key="1">
    <citation type="submission" date="2019-12" db="EMBL/GenBank/DDBJ databases">
        <title>Actinomadura physcomitrii sp. nov., a novel actinomycete isolated from moss [Physcomitrium sphaericum (Ludw) Fuernr].</title>
        <authorList>
            <person name="Zhuang X."/>
        </authorList>
    </citation>
    <scope>NUCLEOTIDE SEQUENCE [LARGE SCALE GENOMIC DNA]</scope>
    <source>
        <strain evidence="3">LD22</strain>
    </source>
</reference>
<evidence type="ECO:0000313" key="4">
    <source>
        <dbReference type="Proteomes" id="UP000462055"/>
    </source>
</evidence>
<feature type="domain" description="Phytase-like" evidence="2">
    <location>
        <begin position="62"/>
        <end position="372"/>
    </location>
</feature>
<accession>A0A6I4MHQ3</accession>
<proteinExistence type="predicted"/>
<organism evidence="3 4">
    <name type="scientific">Actinomadura physcomitrii</name>
    <dbReference type="NCBI Taxonomy" id="2650748"/>
    <lineage>
        <taxon>Bacteria</taxon>
        <taxon>Bacillati</taxon>
        <taxon>Actinomycetota</taxon>
        <taxon>Actinomycetes</taxon>
        <taxon>Streptosporangiales</taxon>
        <taxon>Thermomonosporaceae</taxon>
        <taxon>Actinomadura</taxon>
    </lineage>
</organism>
<protein>
    <submittedName>
        <fullName evidence="3">Esterase-like activity of phytase family protein</fullName>
    </submittedName>
</protein>
<name>A0A6I4MHQ3_9ACTN</name>
<gene>
    <name evidence="3" type="ORF">F8568_036200</name>
</gene>
<dbReference type="AlphaFoldDB" id="A0A6I4MHQ3"/>
<feature type="region of interest" description="Disordered" evidence="1">
    <location>
        <begin position="117"/>
        <end position="138"/>
    </location>
</feature>
<dbReference type="Proteomes" id="UP000462055">
    <property type="component" value="Unassembled WGS sequence"/>
</dbReference>
<dbReference type="InterPro" id="IPR027372">
    <property type="entry name" value="Phytase-like_dom"/>
</dbReference>
<dbReference type="EMBL" id="WBMS02000040">
    <property type="protein sequence ID" value="MWA05708.1"/>
    <property type="molecule type" value="Genomic_DNA"/>
</dbReference>
<dbReference type="Pfam" id="PF13449">
    <property type="entry name" value="Phytase-like"/>
    <property type="match status" value="1"/>
</dbReference>
<evidence type="ECO:0000256" key="1">
    <source>
        <dbReference type="SAM" id="MobiDB-lite"/>
    </source>
</evidence>
<comment type="caution">
    <text evidence="3">The sequence shown here is derived from an EMBL/GenBank/DDBJ whole genome shotgun (WGS) entry which is preliminary data.</text>
</comment>
<evidence type="ECO:0000313" key="3">
    <source>
        <dbReference type="EMBL" id="MWA05708.1"/>
    </source>
</evidence>
<keyword evidence="4" id="KW-1185">Reference proteome</keyword>
<sequence length="388" mass="42220">MLRGAAATAAVLAAVTVPAVMDGPARADARAGGRTAGAHPGLRITRFLGAKRLPHLAKFGGTTVGGLSGIDRDPRTGDWYMISDDRWRYDPARFYTGRVAIDPRTGRFESVKITGVRTLTGPDGSPYPGFGKPRSADPESIRYDPDAHRVLWGNEGDRPDETHQVPLAPMTVQWADRDGRYRGRLPLPGNLRLTTGHHGPRRNLGMEALAIAPHTIAGMVEGPRYEDGPPPTVRQGAVTRLTVWSRQGKLRAQYAYRVDRLPVAPAPAGGVADSGVSEILAIDDHRYLALERSWLQGVGYKVELYEFDTRGATNVLGRGSLAKGRGYRPVRKHLVADLGRYASPTQNLEGMGWGPKLRSGERTLVVCSDDNFDAQEATEFLAFAVRGR</sequence>
<evidence type="ECO:0000259" key="2">
    <source>
        <dbReference type="Pfam" id="PF13449"/>
    </source>
</evidence>